<comment type="similarity">
    <text evidence="1">Belongs to the plant dirigent protein family.</text>
</comment>
<keyword evidence="1" id="KW-0964">Secreted</keyword>
<name>A0AAW1WIM5_RUBAR</name>
<dbReference type="Proteomes" id="UP001457282">
    <property type="component" value="Unassembled WGS sequence"/>
</dbReference>
<organism evidence="2 3">
    <name type="scientific">Rubus argutus</name>
    <name type="common">Southern blackberry</name>
    <dbReference type="NCBI Taxonomy" id="59490"/>
    <lineage>
        <taxon>Eukaryota</taxon>
        <taxon>Viridiplantae</taxon>
        <taxon>Streptophyta</taxon>
        <taxon>Embryophyta</taxon>
        <taxon>Tracheophyta</taxon>
        <taxon>Spermatophyta</taxon>
        <taxon>Magnoliopsida</taxon>
        <taxon>eudicotyledons</taxon>
        <taxon>Gunneridae</taxon>
        <taxon>Pentapetalae</taxon>
        <taxon>rosids</taxon>
        <taxon>fabids</taxon>
        <taxon>Rosales</taxon>
        <taxon>Rosaceae</taxon>
        <taxon>Rosoideae</taxon>
        <taxon>Rosoideae incertae sedis</taxon>
        <taxon>Rubus</taxon>
    </lineage>
</organism>
<dbReference type="GO" id="GO:0048046">
    <property type="term" value="C:apoplast"/>
    <property type="evidence" value="ECO:0007669"/>
    <property type="project" value="UniProtKB-SubCell"/>
</dbReference>
<accession>A0AAW1WIM5</accession>
<keyword evidence="1" id="KW-0732">Signal</keyword>
<comment type="subcellular location">
    <subcellularLocation>
        <location evidence="1">Secreted</location>
        <location evidence="1">Extracellular space</location>
        <location evidence="1">Apoplast</location>
    </subcellularLocation>
</comment>
<feature type="chain" id="PRO_5043093003" description="Dirigent protein" evidence="1">
    <location>
        <begin position="26"/>
        <end position="118"/>
    </location>
</feature>
<proteinExistence type="inferred from homology"/>
<reference evidence="2 3" key="1">
    <citation type="journal article" date="2023" name="G3 (Bethesda)">
        <title>A chromosome-length genome assembly and annotation of blackberry (Rubus argutus, cv. 'Hillquist').</title>
        <authorList>
            <person name="Bruna T."/>
            <person name="Aryal R."/>
            <person name="Dudchenko O."/>
            <person name="Sargent D.J."/>
            <person name="Mead D."/>
            <person name="Buti M."/>
            <person name="Cavallini A."/>
            <person name="Hytonen T."/>
            <person name="Andres J."/>
            <person name="Pham M."/>
            <person name="Weisz D."/>
            <person name="Mascagni F."/>
            <person name="Usai G."/>
            <person name="Natali L."/>
            <person name="Bassil N."/>
            <person name="Fernandez G.E."/>
            <person name="Lomsadze A."/>
            <person name="Armour M."/>
            <person name="Olukolu B."/>
            <person name="Poorten T."/>
            <person name="Britton C."/>
            <person name="Davik J."/>
            <person name="Ashrafi H."/>
            <person name="Aiden E.L."/>
            <person name="Borodovsky M."/>
            <person name="Worthington M."/>
        </authorList>
    </citation>
    <scope>NUCLEOTIDE SEQUENCE [LARGE SCALE GENOMIC DNA]</scope>
    <source>
        <strain evidence="2">PI 553951</strain>
    </source>
</reference>
<dbReference type="AlphaFoldDB" id="A0AAW1WIM5"/>
<keyword evidence="1" id="KW-0052">Apoplast</keyword>
<dbReference type="InterPro" id="IPR004265">
    <property type="entry name" value="Dirigent"/>
</dbReference>
<protein>
    <recommendedName>
        <fullName evidence="1">Dirigent protein</fullName>
    </recommendedName>
</protein>
<evidence type="ECO:0000256" key="1">
    <source>
        <dbReference type="RuleBase" id="RU363099"/>
    </source>
</evidence>
<feature type="signal peptide" evidence="1">
    <location>
        <begin position="1"/>
        <end position="25"/>
    </location>
</feature>
<gene>
    <name evidence="2" type="ORF">M0R45_032926</name>
</gene>
<evidence type="ECO:0000313" key="2">
    <source>
        <dbReference type="EMBL" id="KAK9924562.1"/>
    </source>
</evidence>
<comment type="subunit">
    <text evidence="1">Homodimer.</text>
</comment>
<dbReference type="EMBL" id="JBEDUW010000006">
    <property type="protein sequence ID" value="KAK9924562.1"/>
    <property type="molecule type" value="Genomic_DNA"/>
</dbReference>
<comment type="function">
    <text evidence="1">Dirigent proteins impart stereoselectivity on the phenoxy radical-coupling reaction, yielding optically active lignans from two molecules of coniferyl alcohol in the biosynthesis of lignans, flavonolignans, and alkaloids and thus plays a central role in plant secondary metabolism.</text>
</comment>
<evidence type="ECO:0000313" key="3">
    <source>
        <dbReference type="Proteomes" id="UP001457282"/>
    </source>
</evidence>
<dbReference type="Pfam" id="PF03018">
    <property type="entry name" value="Dirigent"/>
    <property type="match status" value="1"/>
</dbReference>
<sequence length="118" mass="12641">MAKLVSSLFPVLLLILSMTVFLAQAAPVEQVGSEKIIQLNYYLIDITSGPNATVVPVAGIAGKLWAPNIFGTIYVGDQPLTEGPSAPSPKVGLGSNIIKRRKCHICLLLCYVYKQGVQ</sequence>
<keyword evidence="3" id="KW-1185">Reference proteome</keyword>
<comment type="caution">
    <text evidence="2">The sequence shown here is derived from an EMBL/GenBank/DDBJ whole genome shotgun (WGS) entry which is preliminary data.</text>
</comment>